<gene>
    <name evidence="5" type="ORF">CINC_LOCUS4947</name>
</gene>
<dbReference type="EMBL" id="LR824021">
    <property type="protein sequence ID" value="CAD0203293.1"/>
    <property type="molecule type" value="Genomic_DNA"/>
</dbReference>
<dbReference type="GO" id="GO:0031012">
    <property type="term" value="C:extracellular matrix"/>
    <property type="evidence" value="ECO:0007669"/>
    <property type="project" value="TreeGrafter"/>
</dbReference>
<proteinExistence type="predicted"/>
<evidence type="ECO:0008006" key="7">
    <source>
        <dbReference type="Google" id="ProtNLM"/>
    </source>
</evidence>
<name>A0A9N8Q0Y9_CHRIL</name>
<evidence type="ECO:0000256" key="1">
    <source>
        <dbReference type="ARBA" id="ARBA00022460"/>
    </source>
</evidence>
<dbReference type="InterPro" id="IPR000618">
    <property type="entry name" value="Insect_cuticle"/>
</dbReference>
<dbReference type="PANTHER" id="PTHR12236:SF95">
    <property type="entry name" value="CUTICULAR PROTEIN 76BD, ISOFORM C-RELATED"/>
    <property type="match status" value="1"/>
</dbReference>
<accession>A0A9N8Q0Y9</accession>
<keyword evidence="2 4" id="KW-0732">Signal</keyword>
<dbReference type="Pfam" id="PF00379">
    <property type="entry name" value="Chitin_bind_4"/>
    <property type="match status" value="2"/>
</dbReference>
<feature type="signal peptide" evidence="4">
    <location>
        <begin position="1"/>
        <end position="20"/>
    </location>
</feature>
<evidence type="ECO:0000313" key="5">
    <source>
        <dbReference type="EMBL" id="CAD0203293.1"/>
    </source>
</evidence>
<evidence type="ECO:0000256" key="2">
    <source>
        <dbReference type="ARBA" id="ARBA00022729"/>
    </source>
</evidence>
<keyword evidence="1 3" id="KW-0193">Cuticle</keyword>
<dbReference type="OrthoDB" id="7259705at2759"/>
<evidence type="ECO:0000256" key="4">
    <source>
        <dbReference type="SAM" id="SignalP"/>
    </source>
</evidence>
<dbReference type="GO" id="GO:0005615">
    <property type="term" value="C:extracellular space"/>
    <property type="evidence" value="ECO:0007669"/>
    <property type="project" value="TreeGrafter"/>
</dbReference>
<dbReference type="Proteomes" id="UP001154114">
    <property type="component" value="Chromosome 18"/>
</dbReference>
<protein>
    <recommendedName>
        <fullName evidence="7">Cuticle protein</fullName>
    </recommendedName>
</protein>
<dbReference type="InterPro" id="IPR051217">
    <property type="entry name" value="Insect_Cuticle_Struc_Prot"/>
</dbReference>
<dbReference type="PRINTS" id="PR00947">
    <property type="entry name" value="CUTICLE"/>
</dbReference>
<dbReference type="GO" id="GO:0042302">
    <property type="term" value="F:structural constituent of cuticle"/>
    <property type="evidence" value="ECO:0007669"/>
    <property type="project" value="UniProtKB-UniRule"/>
</dbReference>
<dbReference type="PANTHER" id="PTHR12236">
    <property type="entry name" value="STRUCTURAL CONTITUENT OF CUTICLE"/>
    <property type="match status" value="1"/>
</dbReference>
<feature type="chain" id="PRO_5040257703" description="Cuticle protein" evidence="4">
    <location>
        <begin position="21"/>
        <end position="447"/>
    </location>
</feature>
<dbReference type="PROSITE" id="PS00233">
    <property type="entry name" value="CHIT_BIND_RR_1"/>
    <property type="match status" value="2"/>
</dbReference>
<sequence>MSRLLVIACTLAVAIATVSAGAINIVPVIDKVDSSRYAFNYAVSDPITKDNKAQWETRNGDVVKGSYSLVEPDGSLRVVDYAADGLSGFNAVVKKIGPGVHPPAAHAPVLKAAAPYTILGPVNYGFGAAPIVANLPKLTSYGQWSLPWDPFTHSYGGWVPLAGPLVHKPYVTIYTTKHVNGDVHKWTTGPIPLYVDVEYNDLSCIISNRMFRKVSCLLAFVAAIAANPPAAISYYPITTIEKIPNPNYGFNYAVNDPSTGDNKAQWETRNGDVVRGAYSLVEPDGNVRLVEYTADALTGFNAVVKRTGPNVHSFSAVAPIVAAPIVTKPIAPVITKPIAGSIGHYGPIAAYDSYPIGPIGPIAPIAPIAPVAEVHHQPIITPIIDTPPVIAPVPTLDILPWYPLPAPGPWAHLSGTSYGAKGNIVRRWAAGPISLDGKTLTIRTKHH</sequence>
<dbReference type="InterPro" id="IPR031311">
    <property type="entry name" value="CHIT_BIND_RR_consensus"/>
</dbReference>
<evidence type="ECO:0000313" key="6">
    <source>
        <dbReference type="Proteomes" id="UP001154114"/>
    </source>
</evidence>
<organism evidence="5 6">
    <name type="scientific">Chrysodeixis includens</name>
    <name type="common">Soybean looper</name>
    <name type="synonym">Pseudoplusia includens</name>
    <dbReference type="NCBI Taxonomy" id="689277"/>
    <lineage>
        <taxon>Eukaryota</taxon>
        <taxon>Metazoa</taxon>
        <taxon>Ecdysozoa</taxon>
        <taxon>Arthropoda</taxon>
        <taxon>Hexapoda</taxon>
        <taxon>Insecta</taxon>
        <taxon>Pterygota</taxon>
        <taxon>Neoptera</taxon>
        <taxon>Endopterygota</taxon>
        <taxon>Lepidoptera</taxon>
        <taxon>Glossata</taxon>
        <taxon>Ditrysia</taxon>
        <taxon>Noctuoidea</taxon>
        <taxon>Noctuidae</taxon>
        <taxon>Plusiinae</taxon>
        <taxon>Chrysodeixis</taxon>
    </lineage>
</organism>
<evidence type="ECO:0000256" key="3">
    <source>
        <dbReference type="PROSITE-ProRule" id="PRU00497"/>
    </source>
</evidence>
<reference evidence="5" key="1">
    <citation type="submission" date="2021-12" db="EMBL/GenBank/DDBJ databases">
        <authorList>
            <person name="King R."/>
        </authorList>
    </citation>
    <scope>NUCLEOTIDE SEQUENCE</scope>
</reference>
<dbReference type="AlphaFoldDB" id="A0A9N8Q0Y9"/>
<dbReference type="PROSITE" id="PS51155">
    <property type="entry name" value="CHIT_BIND_RR_2"/>
    <property type="match status" value="2"/>
</dbReference>
<keyword evidence="6" id="KW-1185">Reference proteome</keyword>